<dbReference type="PANTHER" id="PTHR10791:SF222">
    <property type="entry name" value="BIDIRECTIONAL SUGAR TRANSPORTER SWEET15"/>
    <property type="match status" value="1"/>
</dbReference>
<feature type="transmembrane region" description="Helical" evidence="10">
    <location>
        <begin position="28"/>
        <end position="49"/>
    </location>
</feature>
<dbReference type="PANTHER" id="PTHR10791">
    <property type="entry name" value="RAG1-ACTIVATING PROTEIN 1"/>
    <property type="match status" value="1"/>
</dbReference>
<evidence type="ECO:0000256" key="5">
    <source>
        <dbReference type="ARBA" id="ARBA00022597"/>
    </source>
</evidence>
<organism evidence="11 12">
    <name type="scientific">Lupinus albus</name>
    <name type="common">White lupine</name>
    <name type="synonym">Lupinus termis</name>
    <dbReference type="NCBI Taxonomy" id="3870"/>
    <lineage>
        <taxon>Eukaryota</taxon>
        <taxon>Viridiplantae</taxon>
        <taxon>Streptophyta</taxon>
        <taxon>Embryophyta</taxon>
        <taxon>Tracheophyta</taxon>
        <taxon>Spermatophyta</taxon>
        <taxon>Magnoliopsida</taxon>
        <taxon>eudicotyledons</taxon>
        <taxon>Gunneridae</taxon>
        <taxon>Pentapetalae</taxon>
        <taxon>rosids</taxon>
        <taxon>fabids</taxon>
        <taxon>Fabales</taxon>
        <taxon>Fabaceae</taxon>
        <taxon>Papilionoideae</taxon>
        <taxon>50 kb inversion clade</taxon>
        <taxon>genistoids sensu lato</taxon>
        <taxon>core genistoids</taxon>
        <taxon>Genisteae</taxon>
        <taxon>Lupinus</taxon>
    </lineage>
</organism>
<dbReference type="InterPro" id="IPR004316">
    <property type="entry name" value="SWEET_rpt"/>
</dbReference>
<evidence type="ECO:0000256" key="3">
    <source>
        <dbReference type="ARBA" id="ARBA00022448"/>
    </source>
</evidence>
<evidence type="ECO:0000256" key="2">
    <source>
        <dbReference type="ARBA" id="ARBA00007809"/>
    </source>
</evidence>
<sequence length="113" mass="12596">MPFNLSFTLTISAITWFGYGLYLKDICIAVPNIVGFTLGLVQMIIYGIYRKSGMKKEKEVVQIKIIVVVNPSGGAEVYPIAEYDSNSDIDDVNQQQIKEENEKNVEGANDCKV</sequence>
<comment type="caution">
    <text evidence="11">The sequence shown here is derived from an EMBL/GenBank/DDBJ whole genome shotgun (WGS) entry which is preliminary data.</text>
</comment>
<dbReference type="GO" id="GO:0005886">
    <property type="term" value="C:plasma membrane"/>
    <property type="evidence" value="ECO:0007669"/>
    <property type="project" value="UniProtKB-SubCell"/>
</dbReference>
<comment type="similarity">
    <text evidence="2">Belongs to the SWEET sugar transporter family.</text>
</comment>
<keyword evidence="9 10" id="KW-0472">Membrane</keyword>
<keyword evidence="3" id="KW-0813">Transport</keyword>
<keyword evidence="12" id="KW-1185">Reference proteome</keyword>
<evidence type="ECO:0000256" key="9">
    <source>
        <dbReference type="ARBA" id="ARBA00023136"/>
    </source>
</evidence>
<dbReference type="OrthoDB" id="409725at2759"/>
<reference evidence="12" key="1">
    <citation type="journal article" date="2020" name="Nat. Commun.">
        <title>Genome sequence of the cluster root forming white lupin.</title>
        <authorList>
            <person name="Hufnagel B."/>
            <person name="Marques A."/>
            <person name="Soriano A."/>
            <person name="Marques L."/>
            <person name="Divol F."/>
            <person name="Doumas P."/>
            <person name="Sallet E."/>
            <person name="Mancinotti D."/>
            <person name="Carrere S."/>
            <person name="Marande W."/>
            <person name="Arribat S."/>
            <person name="Keller J."/>
            <person name="Huneau C."/>
            <person name="Blein T."/>
            <person name="Aime D."/>
            <person name="Laguerre M."/>
            <person name="Taylor J."/>
            <person name="Schubert V."/>
            <person name="Nelson M."/>
            <person name="Geu-Flores F."/>
            <person name="Crespi M."/>
            <person name="Gallardo-Guerrero K."/>
            <person name="Delaux P.-M."/>
            <person name="Salse J."/>
            <person name="Berges H."/>
            <person name="Guyot R."/>
            <person name="Gouzy J."/>
            <person name="Peret B."/>
        </authorList>
    </citation>
    <scope>NUCLEOTIDE SEQUENCE [LARGE SCALE GENOMIC DNA]</scope>
    <source>
        <strain evidence="12">cv. Amiga</strain>
    </source>
</reference>
<name>A0A6A4NDX7_LUPAL</name>
<dbReference type="Proteomes" id="UP000447434">
    <property type="component" value="Chromosome 20"/>
</dbReference>
<keyword evidence="6 10" id="KW-0812">Transmembrane</keyword>
<dbReference type="InterPro" id="IPR047664">
    <property type="entry name" value="SWEET"/>
</dbReference>
<gene>
    <name evidence="11" type="ORF">Lalb_Chr20g0123341</name>
</gene>
<evidence type="ECO:0000256" key="8">
    <source>
        <dbReference type="ARBA" id="ARBA00022989"/>
    </source>
</evidence>
<keyword evidence="7" id="KW-0677">Repeat</keyword>
<dbReference type="Pfam" id="PF03083">
    <property type="entry name" value="MtN3_slv"/>
    <property type="match status" value="1"/>
</dbReference>
<proteinExistence type="inferred from homology"/>
<evidence type="ECO:0000256" key="1">
    <source>
        <dbReference type="ARBA" id="ARBA00004651"/>
    </source>
</evidence>
<dbReference type="EMBL" id="WOCE01000020">
    <property type="protein sequence ID" value="KAE9591876.1"/>
    <property type="molecule type" value="Genomic_DNA"/>
</dbReference>
<protein>
    <submittedName>
        <fullName evidence="11">Putative SWEET sugar transporter</fullName>
    </submittedName>
</protein>
<keyword evidence="8 10" id="KW-1133">Transmembrane helix</keyword>
<evidence type="ECO:0000256" key="4">
    <source>
        <dbReference type="ARBA" id="ARBA00022475"/>
    </source>
</evidence>
<keyword evidence="5 11" id="KW-0762">Sugar transport</keyword>
<evidence type="ECO:0000256" key="10">
    <source>
        <dbReference type="SAM" id="Phobius"/>
    </source>
</evidence>
<comment type="subcellular location">
    <subcellularLocation>
        <location evidence="1">Cell membrane</location>
        <topology evidence="1">Multi-pass membrane protein</topology>
    </subcellularLocation>
</comment>
<accession>A0A6A4NDX7</accession>
<dbReference type="AlphaFoldDB" id="A0A6A4NDX7"/>
<dbReference type="GO" id="GO:0051119">
    <property type="term" value="F:sugar transmembrane transporter activity"/>
    <property type="evidence" value="ECO:0007669"/>
    <property type="project" value="InterPro"/>
</dbReference>
<evidence type="ECO:0000313" key="12">
    <source>
        <dbReference type="Proteomes" id="UP000447434"/>
    </source>
</evidence>
<evidence type="ECO:0000256" key="6">
    <source>
        <dbReference type="ARBA" id="ARBA00022692"/>
    </source>
</evidence>
<evidence type="ECO:0000256" key="7">
    <source>
        <dbReference type="ARBA" id="ARBA00022737"/>
    </source>
</evidence>
<dbReference type="Gene3D" id="1.20.1280.290">
    <property type="match status" value="1"/>
</dbReference>
<keyword evidence="4" id="KW-1003">Cell membrane</keyword>
<evidence type="ECO:0000313" key="11">
    <source>
        <dbReference type="EMBL" id="KAE9591876.1"/>
    </source>
</evidence>